<dbReference type="PANTHER" id="PTHR12849">
    <property type="entry name" value="RNA LARIAT DEBRANCHING ENZYME"/>
    <property type="match status" value="1"/>
</dbReference>
<dbReference type="GO" id="GO:0008419">
    <property type="term" value="F:RNA lariat debranching enzyme activity"/>
    <property type="evidence" value="ECO:0007669"/>
    <property type="project" value="TreeGrafter"/>
</dbReference>
<evidence type="ECO:0000256" key="12">
    <source>
        <dbReference type="ARBA" id="ARBA00023242"/>
    </source>
</evidence>
<dbReference type="EMBL" id="JAVRJZ010000021">
    <property type="protein sequence ID" value="KAK2705391.1"/>
    <property type="molecule type" value="Genomic_DNA"/>
</dbReference>
<comment type="caution">
    <text evidence="16">The sequence shown here is derived from an EMBL/GenBank/DDBJ whole genome shotgun (WGS) entry which is preliminary data.</text>
</comment>
<keyword evidence="9" id="KW-0862">Zinc</keyword>
<evidence type="ECO:0000256" key="14">
    <source>
        <dbReference type="SAM" id="MobiDB-lite"/>
    </source>
</evidence>
<dbReference type="InterPro" id="IPR007708">
    <property type="entry name" value="DBR1_C"/>
</dbReference>
<comment type="function">
    <text evidence="13">Cleaves the 2'-5' phosphodiester linkage at the branch point of lariat intron pre-mRNAs after splicing and converts them into linear molecules that are subsequently degraded. It thereby facilitates ribonucleotide turnover.</text>
</comment>
<feature type="compositionally biased region" description="Polar residues" evidence="14">
    <location>
        <begin position="436"/>
        <end position="465"/>
    </location>
</feature>
<sequence length="547" mass="61583">MKIAVEGCAHGELDVIYERIAQEEARGHFKVDLLICCGDFQSVRNASDLACMAVPQKYKEMCSFHKYYSGEKRAPILTVFIGGNHEASNYLQELPYGGWVAPGIYYMGYAGVVQFRGLRIAGLSGIYKGPDYLKGRHELPPYNNSTIRSVYHVRNLDVFRLRQLTGKIDILITHDWPRGIYNYGDKNTLLRYKEFFREEVEQNTLGSRAGELLLEDVRPAHWFAAHLHVRFTATVNHEEKDGKPASVTRFLALDKCLPKRKFLEIIDFPDGNSNKNYLDYDEEWLAILKSTNHLLSVVNSTQHMPGPGYSGRWDFRPTKEELAKVKSAFNPDLRIPENFIRTAPVFNGRHRFDGVVPDPLKNPQTESFCDKLGVDDPVEVILSSRAPAKKRVDVSVVEESELDVTLSGTNEKTDISISTDSEDTGSPGLFFVDKQGSTPSSTLNSTPRLPSFSRSTPNFNRSGNAFSPSSPFQSPPLTQRFRMTLPSPKQDKQEEAVVSRGTLGPKIYPSSPLAIRYPAESPKRECNSDVGPRQFKRRNASLYDASE</sequence>
<evidence type="ECO:0000256" key="13">
    <source>
        <dbReference type="ARBA" id="ARBA00058627"/>
    </source>
</evidence>
<keyword evidence="10" id="KW-0408">Iron</keyword>
<evidence type="ECO:0000259" key="15">
    <source>
        <dbReference type="SMART" id="SM01124"/>
    </source>
</evidence>
<evidence type="ECO:0000256" key="1">
    <source>
        <dbReference type="ARBA" id="ARBA00001936"/>
    </source>
</evidence>
<accession>A0AA88HGV8</accession>
<dbReference type="CDD" id="cd00844">
    <property type="entry name" value="MPP_Dbr1_N"/>
    <property type="match status" value="1"/>
</dbReference>
<evidence type="ECO:0000256" key="9">
    <source>
        <dbReference type="ARBA" id="ARBA00022833"/>
    </source>
</evidence>
<evidence type="ECO:0000256" key="4">
    <source>
        <dbReference type="ARBA" id="ARBA00004123"/>
    </source>
</evidence>
<dbReference type="AlphaFoldDB" id="A0AA88HGV8"/>
<dbReference type="Pfam" id="PF00149">
    <property type="entry name" value="Metallophos"/>
    <property type="match status" value="1"/>
</dbReference>
<dbReference type="GO" id="GO:0005634">
    <property type="term" value="C:nucleus"/>
    <property type="evidence" value="ECO:0007669"/>
    <property type="project" value="UniProtKB-SubCell"/>
</dbReference>
<dbReference type="Proteomes" id="UP001187531">
    <property type="component" value="Unassembled WGS sequence"/>
</dbReference>
<protein>
    <recommendedName>
        <fullName evidence="15">Lariat debranching enzyme C-terminal domain-containing protein</fullName>
    </recommendedName>
</protein>
<feature type="compositionally biased region" description="Low complexity" evidence="14">
    <location>
        <begin position="466"/>
        <end position="476"/>
    </location>
</feature>
<dbReference type="SUPFAM" id="SSF56300">
    <property type="entry name" value="Metallo-dependent phosphatases"/>
    <property type="match status" value="1"/>
</dbReference>
<evidence type="ECO:0000256" key="11">
    <source>
        <dbReference type="ARBA" id="ARBA00023211"/>
    </source>
</evidence>
<feature type="domain" description="Lariat debranching enzyme C-terminal" evidence="15">
    <location>
        <begin position="235"/>
        <end position="378"/>
    </location>
</feature>
<dbReference type="Pfam" id="PF05011">
    <property type="entry name" value="DBR1"/>
    <property type="match status" value="1"/>
</dbReference>
<comment type="subcellular location">
    <subcellularLocation>
        <location evidence="4">Nucleus</location>
    </subcellularLocation>
</comment>
<dbReference type="GO" id="GO:0000398">
    <property type="term" value="P:mRNA splicing, via spliceosome"/>
    <property type="evidence" value="ECO:0007669"/>
    <property type="project" value="TreeGrafter"/>
</dbReference>
<comment type="cofactor">
    <cofactor evidence="2">
        <name>Zn(2+)</name>
        <dbReference type="ChEBI" id="CHEBI:29105"/>
    </cofactor>
</comment>
<dbReference type="GO" id="GO:0046872">
    <property type="term" value="F:metal ion binding"/>
    <property type="evidence" value="ECO:0007669"/>
    <property type="project" value="UniProtKB-KW"/>
</dbReference>
<evidence type="ECO:0000256" key="3">
    <source>
        <dbReference type="ARBA" id="ARBA00001954"/>
    </source>
</evidence>
<dbReference type="InterPro" id="IPR004843">
    <property type="entry name" value="Calcineurin-like_PHP"/>
</dbReference>
<dbReference type="FunFam" id="3.60.21.10:FF:000035">
    <property type="entry name" value="Lariat debranching enzyme"/>
    <property type="match status" value="1"/>
</dbReference>
<evidence type="ECO:0000256" key="5">
    <source>
        <dbReference type="ARBA" id="ARBA00006045"/>
    </source>
</evidence>
<evidence type="ECO:0000256" key="8">
    <source>
        <dbReference type="ARBA" id="ARBA00022801"/>
    </source>
</evidence>
<keyword evidence="12" id="KW-0539">Nucleus</keyword>
<evidence type="ECO:0000256" key="7">
    <source>
        <dbReference type="ARBA" id="ARBA00022723"/>
    </source>
</evidence>
<reference evidence="16" key="1">
    <citation type="submission" date="2023-07" db="EMBL/GenBank/DDBJ databases">
        <title>Chromosome-level genome assembly of Artemia franciscana.</title>
        <authorList>
            <person name="Jo E."/>
        </authorList>
    </citation>
    <scope>NUCLEOTIDE SEQUENCE</scope>
    <source>
        <tissue evidence="16">Whole body</tissue>
    </source>
</reference>
<comment type="similarity">
    <text evidence="5">Belongs to the lariat debranching enzyme family.</text>
</comment>
<gene>
    <name evidence="16" type="ORF">QYM36_017435</name>
</gene>
<evidence type="ECO:0000256" key="2">
    <source>
        <dbReference type="ARBA" id="ARBA00001947"/>
    </source>
</evidence>
<dbReference type="PANTHER" id="PTHR12849:SF0">
    <property type="entry name" value="LARIAT DEBRANCHING ENZYME"/>
    <property type="match status" value="1"/>
</dbReference>
<evidence type="ECO:0000256" key="6">
    <source>
        <dbReference type="ARBA" id="ARBA00022664"/>
    </source>
</evidence>
<comment type="cofactor">
    <cofactor evidence="1">
        <name>Mn(2+)</name>
        <dbReference type="ChEBI" id="CHEBI:29035"/>
    </cofactor>
</comment>
<organism evidence="16 17">
    <name type="scientific">Artemia franciscana</name>
    <name type="common">Brine shrimp</name>
    <name type="synonym">Artemia sanfranciscana</name>
    <dbReference type="NCBI Taxonomy" id="6661"/>
    <lineage>
        <taxon>Eukaryota</taxon>
        <taxon>Metazoa</taxon>
        <taxon>Ecdysozoa</taxon>
        <taxon>Arthropoda</taxon>
        <taxon>Crustacea</taxon>
        <taxon>Branchiopoda</taxon>
        <taxon>Anostraca</taxon>
        <taxon>Artemiidae</taxon>
        <taxon>Artemia</taxon>
    </lineage>
</organism>
<keyword evidence="6" id="KW-0507">mRNA processing</keyword>
<keyword evidence="8" id="KW-0378">Hydrolase</keyword>
<evidence type="ECO:0000256" key="10">
    <source>
        <dbReference type="ARBA" id="ARBA00023004"/>
    </source>
</evidence>
<proteinExistence type="inferred from homology"/>
<dbReference type="InterPro" id="IPR041816">
    <property type="entry name" value="Dbr1_N"/>
</dbReference>
<comment type="cofactor">
    <cofactor evidence="3">
        <name>Fe(2+)</name>
        <dbReference type="ChEBI" id="CHEBI:29033"/>
    </cofactor>
</comment>
<evidence type="ECO:0000313" key="17">
    <source>
        <dbReference type="Proteomes" id="UP001187531"/>
    </source>
</evidence>
<evidence type="ECO:0000313" key="16">
    <source>
        <dbReference type="EMBL" id="KAK2705391.1"/>
    </source>
</evidence>
<keyword evidence="11" id="KW-0464">Manganese</keyword>
<keyword evidence="17" id="KW-1185">Reference proteome</keyword>
<feature type="region of interest" description="Disordered" evidence="14">
    <location>
        <begin position="436"/>
        <end position="547"/>
    </location>
</feature>
<dbReference type="InterPro" id="IPR029052">
    <property type="entry name" value="Metallo-depent_PP-like"/>
</dbReference>
<keyword evidence="7" id="KW-0479">Metal-binding</keyword>
<dbReference type="SMART" id="SM01124">
    <property type="entry name" value="DBR1"/>
    <property type="match status" value="1"/>
</dbReference>
<name>A0AA88HGV8_ARTSF</name>